<keyword evidence="1" id="KW-0808">Transferase</keyword>
<sequence>MSKQTIVISGINMKHGGIFTILDNCLQKLSNYIENKDIKVIALVHDKSKFDYPNIEYLEFPDAKKSWLKRLYYEYFYFKKLSKKINPDIWFSLHDVSPNVIAKKRFVYCHHPTVFYKSSWYDWKYDYKIGVFSILYKYLFQVNIKKNTAVFVQQEWIKTEFEKLYNINSVIVCQPEYTEEITSDRTDLASHKVHFLYPSFPRTFKNFELLFDAIELLDDEIRHKVQFHFTTIKDNPHKFAKYLFEKYSSMPEVDFKGWISREELLKLYNSVNCIVFPSKLETWGLPLSEAKAFDKPVLAANLPYARETVGDYEKVSFFEVNNPTELAQLITDFVNKTIKFQGNKYTFDTNNQLNDWNAIFDFIFKK</sequence>
<dbReference type="Gene3D" id="3.40.50.2000">
    <property type="entry name" value="Glycogen Phosphorylase B"/>
    <property type="match status" value="2"/>
</dbReference>
<dbReference type="SUPFAM" id="SSF53756">
    <property type="entry name" value="UDP-Glycosyltransferase/glycogen phosphorylase"/>
    <property type="match status" value="1"/>
</dbReference>
<dbReference type="Proteomes" id="UP001500426">
    <property type="component" value="Unassembled WGS sequence"/>
</dbReference>
<keyword evidence="4" id="KW-1185">Reference proteome</keyword>
<evidence type="ECO:0000313" key="4">
    <source>
        <dbReference type="Proteomes" id="UP001500426"/>
    </source>
</evidence>
<protein>
    <submittedName>
        <fullName evidence="3">Glycosyltransferase family 1 protein</fullName>
    </submittedName>
</protein>
<evidence type="ECO:0000313" key="3">
    <source>
        <dbReference type="EMBL" id="GAA4048201.1"/>
    </source>
</evidence>
<proteinExistence type="predicted"/>
<dbReference type="Pfam" id="PF00534">
    <property type="entry name" value="Glycos_transf_1"/>
    <property type="match status" value="1"/>
</dbReference>
<gene>
    <name evidence="3" type="ORF">GCM10022388_12200</name>
</gene>
<comment type="caution">
    <text evidence="3">The sequence shown here is derived from an EMBL/GenBank/DDBJ whole genome shotgun (WGS) entry which is preliminary data.</text>
</comment>
<dbReference type="EMBL" id="BAABCS010000014">
    <property type="protein sequence ID" value="GAA4048201.1"/>
    <property type="molecule type" value="Genomic_DNA"/>
</dbReference>
<dbReference type="RefSeq" id="WP_345092206.1">
    <property type="nucleotide sequence ID" value="NZ_BAABCS010000014.1"/>
</dbReference>
<organism evidence="3 4">
    <name type="scientific">Flavobacterium chungnamense</name>
    <dbReference type="NCBI Taxonomy" id="706182"/>
    <lineage>
        <taxon>Bacteria</taxon>
        <taxon>Pseudomonadati</taxon>
        <taxon>Bacteroidota</taxon>
        <taxon>Flavobacteriia</taxon>
        <taxon>Flavobacteriales</taxon>
        <taxon>Flavobacteriaceae</taxon>
        <taxon>Flavobacterium</taxon>
    </lineage>
</organism>
<reference evidence="4" key="1">
    <citation type="journal article" date="2019" name="Int. J. Syst. Evol. Microbiol.">
        <title>The Global Catalogue of Microorganisms (GCM) 10K type strain sequencing project: providing services to taxonomists for standard genome sequencing and annotation.</title>
        <authorList>
            <consortium name="The Broad Institute Genomics Platform"/>
            <consortium name="The Broad Institute Genome Sequencing Center for Infectious Disease"/>
            <person name="Wu L."/>
            <person name="Ma J."/>
        </authorList>
    </citation>
    <scope>NUCLEOTIDE SEQUENCE [LARGE SCALE GENOMIC DNA]</scope>
    <source>
        <strain evidence="4">JCM 17068</strain>
    </source>
</reference>
<name>A0ABP7UND5_9FLAO</name>
<feature type="domain" description="Glycosyl transferase family 1" evidence="2">
    <location>
        <begin position="205"/>
        <end position="336"/>
    </location>
</feature>
<evidence type="ECO:0000259" key="2">
    <source>
        <dbReference type="Pfam" id="PF00534"/>
    </source>
</evidence>
<dbReference type="PANTHER" id="PTHR46401">
    <property type="entry name" value="GLYCOSYLTRANSFERASE WBBK-RELATED"/>
    <property type="match status" value="1"/>
</dbReference>
<accession>A0ABP7UND5</accession>
<dbReference type="PANTHER" id="PTHR46401:SF2">
    <property type="entry name" value="GLYCOSYLTRANSFERASE WBBK-RELATED"/>
    <property type="match status" value="1"/>
</dbReference>
<dbReference type="InterPro" id="IPR001296">
    <property type="entry name" value="Glyco_trans_1"/>
</dbReference>
<evidence type="ECO:0000256" key="1">
    <source>
        <dbReference type="ARBA" id="ARBA00022679"/>
    </source>
</evidence>